<organism evidence="1 2">
    <name type="scientific">Sporolactobacillus kofuensis</name>
    <dbReference type="NCBI Taxonomy" id="269672"/>
    <lineage>
        <taxon>Bacteria</taxon>
        <taxon>Bacillati</taxon>
        <taxon>Bacillota</taxon>
        <taxon>Bacilli</taxon>
        <taxon>Bacillales</taxon>
        <taxon>Sporolactobacillaceae</taxon>
        <taxon>Sporolactobacillus</taxon>
    </lineage>
</organism>
<evidence type="ECO:0000313" key="1">
    <source>
        <dbReference type="EMBL" id="MFC6386526.1"/>
    </source>
</evidence>
<proteinExistence type="predicted"/>
<reference evidence="2" key="1">
    <citation type="journal article" date="2019" name="Int. J. Syst. Evol. Microbiol.">
        <title>The Global Catalogue of Microorganisms (GCM) 10K type strain sequencing project: providing services to taxonomists for standard genome sequencing and annotation.</title>
        <authorList>
            <consortium name="The Broad Institute Genomics Platform"/>
            <consortium name="The Broad Institute Genome Sequencing Center for Infectious Disease"/>
            <person name="Wu L."/>
            <person name="Ma J."/>
        </authorList>
    </citation>
    <scope>NUCLEOTIDE SEQUENCE [LARGE SCALE GENOMIC DNA]</scope>
    <source>
        <strain evidence="2">CCUG 42001</strain>
    </source>
</reference>
<name>A0ABW1WDS0_9BACL</name>
<gene>
    <name evidence="1" type="ORF">ACFP7A_07920</name>
</gene>
<evidence type="ECO:0000313" key="2">
    <source>
        <dbReference type="Proteomes" id="UP001596267"/>
    </source>
</evidence>
<sequence length="49" mass="5277">MTIHVIGILGANNPDGLTAQMLTTVLKGAEEQGCTVQRIYLDVTTLSCW</sequence>
<dbReference type="InterPro" id="IPR029039">
    <property type="entry name" value="Flavoprotein-like_sf"/>
</dbReference>
<dbReference type="SUPFAM" id="SSF52218">
    <property type="entry name" value="Flavoproteins"/>
    <property type="match status" value="1"/>
</dbReference>
<dbReference type="Proteomes" id="UP001596267">
    <property type="component" value="Unassembled WGS sequence"/>
</dbReference>
<accession>A0ABW1WDS0</accession>
<protein>
    <recommendedName>
        <fullName evidence="3">NADPH-dependent FMN reductase-like domain-containing protein</fullName>
    </recommendedName>
</protein>
<evidence type="ECO:0008006" key="3">
    <source>
        <dbReference type="Google" id="ProtNLM"/>
    </source>
</evidence>
<keyword evidence="2" id="KW-1185">Reference proteome</keyword>
<dbReference type="RefSeq" id="WP_253054057.1">
    <property type="nucleotide sequence ID" value="NZ_JAMXWN010000006.1"/>
</dbReference>
<dbReference type="EMBL" id="JBHSTQ010000006">
    <property type="protein sequence ID" value="MFC6386526.1"/>
    <property type="molecule type" value="Genomic_DNA"/>
</dbReference>
<comment type="caution">
    <text evidence="1">The sequence shown here is derived from an EMBL/GenBank/DDBJ whole genome shotgun (WGS) entry which is preliminary data.</text>
</comment>